<evidence type="ECO:0000256" key="6">
    <source>
        <dbReference type="ARBA" id="ARBA00022692"/>
    </source>
</evidence>
<evidence type="ECO:0000259" key="12">
    <source>
        <dbReference type="Pfam" id="PF12019"/>
    </source>
</evidence>
<dbReference type="Pfam" id="PF12019">
    <property type="entry name" value="GspH"/>
    <property type="match status" value="1"/>
</dbReference>
<dbReference type="InterPro" id="IPR045584">
    <property type="entry name" value="Pilin-like"/>
</dbReference>
<accession>A0A1F6TX42</accession>
<evidence type="ECO:0000256" key="8">
    <source>
        <dbReference type="ARBA" id="ARBA00023136"/>
    </source>
</evidence>
<dbReference type="AlphaFoldDB" id="A0A1F6TX42"/>
<dbReference type="NCBIfam" id="TIGR02532">
    <property type="entry name" value="IV_pilin_GFxxxE"/>
    <property type="match status" value="1"/>
</dbReference>
<evidence type="ECO:0000256" key="2">
    <source>
        <dbReference type="ARBA" id="ARBA00021549"/>
    </source>
</evidence>
<keyword evidence="8 11" id="KW-0472">Membrane</keyword>
<keyword evidence="7 11" id="KW-1133">Transmembrane helix</keyword>
<evidence type="ECO:0000256" key="11">
    <source>
        <dbReference type="SAM" id="Phobius"/>
    </source>
</evidence>
<comment type="similarity">
    <text evidence="9">Belongs to the GSP H family.</text>
</comment>
<evidence type="ECO:0000256" key="7">
    <source>
        <dbReference type="ARBA" id="ARBA00022989"/>
    </source>
</evidence>
<dbReference type="EMBL" id="MFTC01000092">
    <property type="protein sequence ID" value="OGI49666.1"/>
    <property type="molecule type" value="Genomic_DNA"/>
</dbReference>
<evidence type="ECO:0000313" key="13">
    <source>
        <dbReference type="EMBL" id="OGI49666.1"/>
    </source>
</evidence>
<proteinExistence type="inferred from homology"/>
<dbReference type="InterPro" id="IPR012902">
    <property type="entry name" value="N_methyl_site"/>
</dbReference>
<evidence type="ECO:0000256" key="3">
    <source>
        <dbReference type="ARBA" id="ARBA00022475"/>
    </source>
</evidence>
<gene>
    <name evidence="13" type="ORF">A3A87_00885</name>
</gene>
<dbReference type="Gene3D" id="3.55.40.10">
    <property type="entry name" value="minor pseudopilin epsh domain"/>
    <property type="match status" value="1"/>
</dbReference>
<dbReference type="STRING" id="1817768.A3A87_00885"/>
<keyword evidence="3" id="KW-1003">Cell membrane</keyword>
<feature type="domain" description="General secretion pathway GspH" evidence="12">
    <location>
        <begin position="63"/>
        <end position="177"/>
    </location>
</feature>
<dbReference type="Proteomes" id="UP000179037">
    <property type="component" value="Unassembled WGS sequence"/>
</dbReference>
<evidence type="ECO:0000313" key="14">
    <source>
        <dbReference type="Proteomes" id="UP000179037"/>
    </source>
</evidence>
<dbReference type="SUPFAM" id="SSF54523">
    <property type="entry name" value="Pili subunits"/>
    <property type="match status" value="1"/>
</dbReference>
<comment type="subcellular location">
    <subcellularLocation>
        <location evidence="1">Cell inner membrane</location>
        <topology evidence="1">Single-pass membrane protein</topology>
    </subcellularLocation>
</comment>
<dbReference type="GO" id="GO:0005886">
    <property type="term" value="C:plasma membrane"/>
    <property type="evidence" value="ECO:0007669"/>
    <property type="project" value="UniProtKB-SubCell"/>
</dbReference>
<name>A0A1F6TX42_9PROT</name>
<organism evidence="13 14">
    <name type="scientific">Candidatus Muproteobacteria bacterium RIFCSPLOWO2_01_FULL_60_18</name>
    <dbReference type="NCBI Taxonomy" id="1817768"/>
    <lineage>
        <taxon>Bacteria</taxon>
        <taxon>Pseudomonadati</taxon>
        <taxon>Pseudomonadota</taxon>
        <taxon>Candidatus Muproteobacteria</taxon>
    </lineage>
</organism>
<evidence type="ECO:0000256" key="1">
    <source>
        <dbReference type="ARBA" id="ARBA00004377"/>
    </source>
</evidence>
<dbReference type="InterPro" id="IPR022346">
    <property type="entry name" value="T2SS_GspH"/>
</dbReference>
<keyword evidence="5" id="KW-0997">Cell inner membrane</keyword>
<comment type="caution">
    <text evidence="13">The sequence shown here is derived from an EMBL/GenBank/DDBJ whole genome shotgun (WGS) entry which is preliminary data.</text>
</comment>
<dbReference type="GO" id="GO:0015628">
    <property type="term" value="P:protein secretion by the type II secretion system"/>
    <property type="evidence" value="ECO:0007669"/>
    <property type="project" value="InterPro"/>
</dbReference>
<dbReference type="GO" id="GO:0015627">
    <property type="term" value="C:type II protein secretion system complex"/>
    <property type="evidence" value="ECO:0007669"/>
    <property type="project" value="InterPro"/>
</dbReference>
<feature type="transmembrane region" description="Helical" evidence="11">
    <location>
        <begin position="28"/>
        <end position="51"/>
    </location>
</feature>
<protein>
    <recommendedName>
        <fullName evidence="2">Type II secretion system protein H</fullName>
    </recommendedName>
    <alternativeName>
        <fullName evidence="10">General secretion pathway protein H</fullName>
    </alternativeName>
</protein>
<dbReference type="PROSITE" id="PS00409">
    <property type="entry name" value="PROKAR_NTER_METHYL"/>
    <property type="match status" value="1"/>
</dbReference>
<keyword evidence="4" id="KW-0488">Methylation</keyword>
<sequence length="187" mass="19610">MIPFVGAENPVIHPLICQKLPFVWNKGFTLVELIVALTIAGILMAVAAPALQKFVSSNRLTGQVNELLADINLARSEAIKRSTTTGVCVTAAGGTSCVAAGNWANGWLVYYFDAVTSANVTVKSHESLTGKNTLASPADQIVFSRSGLLSIAIGTGQFTLTDPTTNDRRIVCIATSGRPSLSGVNCT</sequence>
<evidence type="ECO:0000256" key="9">
    <source>
        <dbReference type="ARBA" id="ARBA00025772"/>
    </source>
</evidence>
<keyword evidence="6 11" id="KW-0812">Transmembrane</keyword>
<evidence type="ECO:0000256" key="5">
    <source>
        <dbReference type="ARBA" id="ARBA00022519"/>
    </source>
</evidence>
<evidence type="ECO:0000256" key="10">
    <source>
        <dbReference type="ARBA" id="ARBA00030775"/>
    </source>
</evidence>
<evidence type="ECO:0000256" key="4">
    <source>
        <dbReference type="ARBA" id="ARBA00022481"/>
    </source>
</evidence>
<reference evidence="13 14" key="1">
    <citation type="journal article" date="2016" name="Nat. Commun.">
        <title>Thousands of microbial genomes shed light on interconnected biogeochemical processes in an aquifer system.</title>
        <authorList>
            <person name="Anantharaman K."/>
            <person name="Brown C.T."/>
            <person name="Hug L.A."/>
            <person name="Sharon I."/>
            <person name="Castelle C.J."/>
            <person name="Probst A.J."/>
            <person name="Thomas B.C."/>
            <person name="Singh A."/>
            <person name="Wilkins M.J."/>
            <person name="Karaoz U."/>
            <person name="Brodie E.L."/>
            <person name="Williams K.H."/>
            <person name="Hubbard S.S."/>
            <person name="Banfield J.F."/>
        </authorList>
    </citation>
    <scope>NUCLEOTIDE SEQUENCE [LARGE SCALE GENOMIC DNA]</scope>
</reference>
<dbReference type="Pfam" id="PF07963">
    <property type="entry name" value="N_methyl"/>
    <property type="match status" value="1"/>
</dbReference>